<sequence length="378" mass="42539">MKIKKLKHICQHLLLTCWLVPLEEGTDQPGVRVGMMTYDHRIHLYNLSPALSRPHMMIITEMDQIELPVQEGLLVPLKDCIHTIERYRCHLHVELLAPLFYGLQATGCPGKLLMFHSSPLRQDVQKENYSGFFSSTVSLAKACASQGCSVHLFLFCQEAVGGAWPGHVPFLTGGGLLSYSSLQVSCCALIHFLNAGLIKNVLADTAYRVRCYGSIIPAADPGCVAMAALDRHTCLAIELTHRKPLDEARGMVIQVALSYTSAGGERRTRVHTVSLPCSRLLLDMFRKSQNNLVTPLHLVAVYCAVVERPLQTLREELQTEVTQLLACYRKHSCTTSVSPGQVDFFYCRIIKIQYNRRYNLLLSDMCFICNRMNVYFIY</sequence>
<dbReference type="InterPro" id="IPR050550">
    <property type="entry name" value="SEC23_SEC24_subfamily"/>
</dbReference>
<dbReference type="AlphaFoldDB" id="A0AAY4CQX1"/>
<protein>
    <submittedName>
        <fullName evidence="4">Uncharacterized protein</fullName>
    </submittedName>
</protein>
<dbReference type="SUPFAM" id="SSF81995">
    <property type="entry name" value="beta-sandwich domain of Sec23/24"/>
    <property type="match status" value="1"/>
</dbReference>
<feature type="chain" id="PRO_5044300721" evidence="1">
    <location>
        <begin position="26"/>
        <end position="378"/>
    </location>
</feature>
<feature type="domain" description="Sec23/Sec24 trunk" evidence="2">
    <location>
        <begin position="5"/>
        <end position="86"/>
    </location>
</feature>
<dbReference type="GeneTree" id="ENSGT00950000182924"/>
<dbReference type="Gene3D" id="2.60.40.1670">
    <property type="entry name" value="beta-sandwich domain of Sec23/24"/>
    <property type="match status" value="1"/>
</dbReference>
<dbReference type="InterPro" id="IPR036465">
    <property type="entry name" value="vWFA_dom_sf"/>
</dbReference>
<dbReference type="Pfam" id="PF04811">
    <property type="entry name" value="Sec23_trunk"/>
    <property type="match status" value="1"/>
</dbReference>
<keyword evidence="5" id="KW-1185">Reference proteome</keyword>
<dbReference type="Ensembl" id="ENSDCDT00010044409.1">
    <property type="protein sequence ID" value="ENSDCDP00010035518.1"/>
    <property type="gene ID" value="ENSDCDG00010022985.1"/>
</dbReference>
<dbReference type="GO" id="GO:0070971">
    <property type="term" value="C:endoplasmic reticulum exit site"/>
    <property type="evidence" value="ECO:0007669"/>
    <property type="project" value="TreeGrafter"/>
</dbReference>
<dbReference type="GO" id="GO:0008270">
    <property type="term" value="F:zinc ion binding"/>
    <property type="evidence" value="ECO:0007669"/>
    <property type="project" value="TreeGrafter"/>
</dbReference>
<dbReference type="Pfam" id="PF08033">
    <property type="entry name" value="Sec23_BS"/>
    <property type="match status" value="1"/>
</dbReference>
<organism evidence="4 5">
    <name type="scientific">Denticeps clupeoides</name>
    <name type="common">denticle herring</name>
    <dbReference type="NCBI Taxonomy" id="299321"/>
    <lineage>
        <taxon>Eukaryota</taxon>
        <taxon>Metazoa</taxon>
        <taxon>Chordata</taxon>
        <taxon>Craniata</taxon>
        <taxon>Vertebrata</taxon>
        <taxon>Euteleostomi</taxon>
        <taxon>Actinopterygii</taxon>
        <taxon>Neopterygii</taxon>
        <taxon>Teleostei</taxon>
        <taxon>Clupei</taxon>
        <taxon>Clupeiformes</taxon>
        <taxon>Denticipitoidei</taxon>
        <taxon>Denticipitidae</taxon>
        <taxon>Denticeps</taxon>
    </lineage>
</organism>
<dbReference type="Proteomes" id="UP000694580">
    <property type="component" value="Chromosome 11"/>
</dbReference>
<dbReference type="InterPro" id="IPR006896">
    <property type="entry name" value="Sec23/24_trunk_dom"/>
</dbReference>
<evidence type="ECO:0000259" key="3">
    <source>
        <dbReference type="Pfam" id="PF08033"/>
    </source>
</evidence>
<dbReference type="GO" id="GO:0090110">
    <property type="term" value="P:COPII-coated vesicle cargo loading"/>
    <property type="evidence" value="ECO:0007669"/>
    <property type="project" value="TreeGrafter"/>
</dbReference>
<evidence type="ECO:0000256" key="1">
    <source>
        <dbReference type="SAM" id="SignalP"/>
    </source>
</evidence>
<accession>A0AAY4CQX1</accession>
<dbReference type="Gene3D" id="3.40.50.410">
    <property type="entry name" value="von Willebrand factor, type A domain"/>
    <property type="match status" value="2"/>
</dbReference>
<name>A0AAY4CQX1_9TELE</name>
<evidence type="ECO:0000313" key="4">
    <source>
        <dbReference type="Ensembl" id="ENSDCDP00010035518.1"/>
    </source>
</evidence>
<dbReference type="PANTHER" id="PTHR13803">
    <property type="entry name" value="SEC24-RELATED PROTEIN"/>
    <property type="match status" value="1"/>
</dbReference>
<dbReference type="GO" id="GO:0030127">
    <property type="term" value="C:COPII vesicle coat"/>
    <property type="evidence" value="ECO:0007669"/>
    <property type="project" value="InterPro"/>
</dbReference>
<reference evidence="4" key="3">
    <citation type="submission" date="2025-09" db="UniProtKB">
        <authorList>
            <consortium name="Ensembl"/>
        </authorList>
    </citation>
    <scope>IDENTIFICATION</scope>
</reference>
<dbReference type="SUPFAM" id="SSF53300">
    <property type="entry name" value="vWA-like"/>
    <property type="match status" value="1"/>
</dbReference>
<keyword evidence="1" id="KW-0732">Signal</keyword>
<evidence type="ECO:0000313" key="5">
    <source>
        <dbReference type="Proteomes" id="UP000694580"/>
    </source>
</evidence>
<dbReference type="GO" id="GO:0000149">
    <property type="term" value="F:SNARE binding"/>
    <property type="evidence" value="ECO:0007669"/>
    <property type="project" value="TreeGrafter"/>
</dbReference>
<reference evidence="4" key="2">
    <citation type="submission" date="2025-08" db="UniProtKB">
        <authorList>
            <consortium name="Ensembl"/>
        </authorList>
    </citation>
    <scope>IDENTIFICATION</scope>
</reference>
<dbReference type="InterPro" id="IPR012990">
    <property type="entry name" value="Beta-sandwich_Sec23_24"/>
</dbReference>
<evidence type="ECO:0000259" key="2">
    <source>
        <dbReference type="Pfam" id="PF04811"/>
    </source>
</evidence>
<proteinExistence type="predicted"/>
<reference evidence="4 5" key="1">
    <citation type="submission" date="2020-06" db="EMBL/GenBank/DDBJ databases">
        <authorList>
            <consortium name="Wellcome Sanger Institute Data Sharing"/>
        </authorList>
    </citation>
    <scope>NUCLEOTIDE SEQUENCE [LARGE SCALE GENOMIC DNA]</scope>
</reference>
<dbReference type="Gene3D" id="1.20.120.730">
    <property type="entry name" value="Sec23/Sec24 helical domain"/>
    <property type="match status" value="1"/>
</dbReference>
<dbReference type="GO" id="GO:0006886">
    <property type="term" value="P:intracellular protein transport"/>
    <property type="evidence" value="ECO:0007669"/>
    <property type="project" value="InterPro"/>
</dbReference>
<feature type="domain" description="Sec23/Sec24 beta-sandwich" evidence="3">
    <location>
        <begin position="211"/>
        <end position="278"/>
    </location>
</feature>
<dbReference type="PANTHER" id="PTHR13803:SF29">
    <property type="entry name" value="PROTEIN TRANSPORT PROTEIN SEC24C"/>
    <property type="match status" value="1"/>
</dbReference>
<feature type="signal peptide" evidence="1">
    <location>
        <begin position="1"/>
        <end position="25"/>
    </location>
</feature>